<organism evidence="5 6">
    <name type="scientific">Nocardia transvalensis</name>
    <dbReference type="NCBI Taxonomy" id="37333"/>
    <lineage>
        <taxon>Bacteria</taxon>
        <taxon>Bacillati</taxon>
        <taxon>Actinomycetota</taxon>
        <taxon>Actinomycetes</taxon>
        <taxon>Mycobacteriales</taxon>
        <taxon>Nocardiaceae</taxon>
        <taxon>Nocardia</taxon>
    </lineage>
</organism>
<evidence type="ECO:0000313" key="5">
    <source>
        <dbReference type="EMBL" id="MBB5915239.1"/>
    </source>
</evidence>
<dbReference type="PANTHER" id="PTHR30055">
    <property type="entry name" value="HTH-TYPE TRANSCRIPTIONAL REGULATOR RUTR"/>
    <property type="match status" value="1"/>
</dbReference>
<dbReference type="GO" id="GO:0003700">
    <property type="term" value="F:DNA-binding transcription factor activity"/>
    <property type="evidence" value="ECO:0007669"/>
    <property type="project" value="TreeGrafter"/>
</dbReference>
<dbReference type="Proteomes" id="UP000540412">
    <property type="component" value="Unassembled WGS sequence"/>
</dbReference>
<dbReference type="AlphaFoldDB" id="A0A7W9PGM0"/>
<gene>
    <name evidence="5" type="ORF">BJY24_004106</name>
</gene>
<feature type="domain" description="HTH tetR-type" evidence="4">
    <location>
        <begin position="23"/>
        <end position="83"/>
    </location>
</feature>
<sequence>MATKDGARARRHYGGRTAEERAGQRRARLLEAALELYGTQGFSATSIEQLCSAASISTRSFYEEMGSQENLLIALADDITGRAAAAALAGLGETADLPLAERIARGFRAYLQITCRTPQSARVCYVEVVGVSSTVEEWRGEWRARMGTLLQREAERAVSHGDARARDYRLFSIAVIGAVNSLAQELARGDRDPAATLTLDEICDEISTFVRGGVA</sequence>
<feature type="DNA-binding region" description="H-T-H motif" evidence="2">
    <location>
        <begin position="46"/>
        <end position="65"/>
    </location>
</feature>
<keyword evidence="6" id="KW-1185">Reference proteome</keyword>
<evidence type="ECO:0000259" key="4">
    <source>
        <dbReference type="PROSITE" id="PS50977"/>
    </source>
</evidence>
<dbReference type="InterPro" id="IPR009057">
    <property type="entry name" value="Homeodomain-like_sf"/>
</dbReference>
<evidence type="ECO:0000256" key="1">
    <source>
        <dbReference type="ARBA" id="ARBA00023125"/>
    </source>
</evidence>
<dbReference type="Gene3D" id="1.10.357.10">
    <property type="entry name" value="Tetracycline Repressor, domain 2"/>
    <property type="match status" value="1"/>
</dbReference>
<evidence type="ECO:0000256" key="2">
    <source>
        <dbReference type="PROSITE-ProRule" id="PRU00335"/>
    </source>
</evidence>
<keyword evidence="1 2" id="KW-0238">DNA-binding</keyword>
<evidence type="ECO:0000313" key="6">
    <source>
        <dbReference type="Proteomes" id="UP000540412"/>
    </source>
</evidence>
<protein>
    <submittedName>
        <fullName evidence="5">AcrR family transcriptional regulator</fullName>
    </submittedName>
</protein>
<dbReference type="SUPFAM" id="SSF46689">
    <property type="entry name" value="Homeodomain-like"/>
    <property type="match status" value="1"/>
</dbReference>
<accession>A0A7W9PGM0</accession>
<proteinExistence type="predicted"/>
<comment type="caution">
    <text evidence="5">The sequence shown here is derived from an EMBL/GenBank/DDBJ whole genome shotgun (WGS) entry which is preliminary data.</text>
</comment>
<dbReference type="InterPro" id="IPR036271">
    <property type="entry name" value="Tet_transcr_reg_TetR-rel_C_sf"/>
</dbReference>
<dbReference type="PANTHER" id="PTHR30055:SF226">
    <property type="entry name" value="HTH-TYPE TRANSCRIPTIONAL REGULATOR PKSA"/>
    <property type="match status" value="1"/>
</dbReference>
<dbReference type="PROSITE" id="PS50977">
    <property type="entry name" value="HTH_TETR_2"/>
    <property type="match status" value="1"/>
</dbReference>
<name>A0A7W9PGM0_9NOCA</name>
<feature type="region of interest" description="Disordered" evidence="3">
    <location>
        <begin position="1"/>
        <end position="20"/>
    </location>
</feature>
<dbReference type="SUPFAM" id="SSF48498">
    <property type="entry name" value="Tetracyclin repressor-like, C-terminal domain"/>
    <property type="match status" value="1"/>
</dbReference>
<dbReference type="RefSeq" id="WP_040746965.1">
    <property type="nucleotide sequence ID" value="NZ_JACHIT010000001.1"/>
</dbReference>
<dbReference type="GO" id="GO:0000976">
    <property type="term" value="F:transcription cis-regulatory region binding"/>
    <property type="evidence" value="ECO:0007669"/>
    <property type="project" value="TreeGrafter"/>
</dbReference>
<dbReference type="Pfam" id="PF00440">
    <property type="entry name" value="TetR_N"/>
    <property type="match status" value="1"/>
</dbReference>
<dbReference type="InterPro" id="IPR050109">
    <property type="entry name" value="HTH-type_TetR-like_transc_reg"/>
</dbReference>
<dbReference type="InterPro" id="IPR001647">
    <property type="entry name" value="HTH_TetR"/>
</dbReference>
<dbReference type="EMBL" id="JACHIT010000001">
    <property type="protein sequence ID" value="MBB5915239.1"/>
    <property type="molecule type" value="Genomic_DNA"/>
</dbReference>
<reference evidence="5 6" key="1">
    <citation type="submission" date="2020-08" db="EMBL/GenBank/DDBJ databases">
        <title>Sequencing the genomes of 1000 actinobacteria strains.</title>
        <authorList>
            <person name="Klenk H.-P."/>
        </authorList>
    </citation>
    <scope>NUCLEOTIDE SEQUENCE [LARGE SCALE GENOMIC DNA]</scope>
    <source>
        <strain evidence="5 6">DSM 43582</strain>
    </source>
</reference>
<evidence type="ECO:0000256" key="3">
    <source>
        <dbReference type="SAM" id="MobiDB-lite"/>
    </source>
</evidence>